<evidence type="ECO:0000256" key="1">
    <source>
        <dbReference type="SAM" id="MobiDB-lite"/>
    </source>
</evidence>
<protein>
    <recommendedName>
        <fullName evidence="3">Terminase small subunit</fullName>
    </recommendedName>
</protein>
<organism evidence="2">
    <name type="scientific">uncultured Caudovirales phage</name>
    <dbReference type="NCBI Taxonomy" id="2100421"/>
    <lineage>
        <taxon>Viruses</taxon>
        <taxon>Duplodnaviria</taxon>
        <taxon>Heunggongvirae</taxon>
        <taxon>Uroviricota</taxon>
        <taxon>Caudoviricetes</taxon>
        <taxon>Peduoviridae</taxon>
        <taxon>Maltschvirus</taxon>
        <taxon>Maltschvirus maltsch</taxon>
    </lineage>
</organism>
<feature type="compositionally biased region" description="Acidic residues" evidence="1">
    <location>
        <begin position="150"/>
        <end position="175"/>
    </location>
</feature>
<dbReference type="Pfam" id="PF20901">
    <property type="entry name" value="Sf6_terminase"/>
    <property type="match status" value="1"/>
</dbReference>
<evidence type="ECO:0000313" key="2">
    <source>
        <dbReference type="EMBL" id="CAB4198791.1"/>
    </source>
</evidence>
<accession>A0A6J5RYC9</accession>
<name>A0A6J5RYC9_9CAUD</name>
<proteinExistence type="predicted"/>
<evidence type="ECO:0008006" key="3">
    <source>
        <dbReference type="Google" id="ProtNLM"/>
    </source>
</evidence>
<dbReference type="InterPro" id="IPR048683">
    <property type="entry name" value="Sf6_terminase"/>
</dbReference>
<reference evidence="2" key="1">
    <citation type="submission" date="2020-05" db="EMBL/GenBank/DDBJ databases">
        <authorList>
            <person name="Chiriac C."/>
            <person name="Salcher M."/>
            <person name="Ghai R."/>
            <person name="Kavagutti S V."/>
        </authorList>
    </citation>
    <scope>NUCLEOTIDE SEQUENCE</scope>
</reference>
<dbReference type="EMBL" id="LR797273">
    <property type="protein sequence ID" value="CAB4198791.1"/>
    <property type="molecule type" value="Genomic_DNA"/>
</dbReference>
<dbReference type="Gene3D" id="1.10.10.60">
    <property type="entry name" value="Homeodomain-like"/>
    <property type="match status" value="1"/>
</dbReference>
<sequence length="175" mass="19479">MPASKYTPFLHRTICRRLSTGETLVDICDDIGVDDDTVRAWEKRIDGLSDDLARARARGEEKIGSDLRRVARGEEGFSSGDVQRDRTIIDTDLKLLAVWNPRKYGQKQQVELSGGLTLKVGDATDEELVMMMLDLQATGRFKPPNGAQLEEGETDEQADDDFSDLAPEDDFSDIA</sequence>
<feature type="region of interest" description="Disordered" evidence="1">
    <location>
        <begin position="139"/>
        <end position="175"/>
    </location>
</feature>
<gene>
    <name evidence="2" type="ORF">UFOVP1324_18</name>
</gene>